<dbReference type="EMBL" id="LR586016">
    <property type="protein sequence ID" value="VIP02302.1"/>
    <property type="molecule type" value="Genomic_DNA"/>
</dbReference>
<gene>
    <name evidence="2" type="ORF">GMBLW1_16580</name>
</gene>
<dbReference type="Gene3D" id="3.40.190.10">
    <property type="entry name" value="Periplasmic binding protein-like II"/>
    <property type="match status" value="2"/>
</dbReference>
<feature type="chain" id="PRO_5036383882" evidence="1">
    <location>
        <begin position="26"/>
        <end position="303"/>
    </location>
</feature>
<proteinExistence type="predicted"/>
<sequence>MMRASRLAVAALCLAVGPLALPSPAQEAIPVSRSKEAANQLRIGIMENMFRDLPRSLVFGVSKPFEQLLTAHTGMNGSMNLYAEADEMARKIRAGELELGVFHGYEFAWMKQKHPELEPLVVAVPMYRKSYACIVVGENSNVTCMADLAGKSVAMPNGVKEFARLYFDRGCNCETGKIKFDKVTNPLSTEDALDDVVDGIVDACVVDATALQSFANRKSGRYKRLKIACESIHFPMTVIACKKGSLSDTLVTRIKAGLTSAQSTAQGRTMMGLWKLAGFEAIPGDFEAQLQRTLKQYPAPAKN</sequence>
<dbReference type="InParanoid" id="A0A6C2YN21"/>
<dbReference type="RefSeq" id="WP_162657489.1">
    <property type="nucleotide sequence ID" value="NZ_LR593887.1"/>
</dbReference>
<reference evidence="2" key="1">
    <citation type="submission" date="2019-04" db="EMBL/GenBank/DDBJ databases">
        <authorList>
            <consortium name="Science for Life Laboratories"/>
        </authorList>
    </citation>
    <scope>NUCLEOTIDE SEQUENCE</scope>
    <source>
        <strain evidence="2">MBLW1</strain>
    </source>
</reference>
<evidence type="ECO:0000313" key="2">
    <source>
        <dbReference type="EMBL" id="VIP02302.1"/>
    </source>
</evidence>
<dbReference type="Pfam" id="PF12974">
    <property type="entry name" value="Phosphonate-bd"/>
    <property type="match status" value="1"/>
</dbReference>
<dbReference type="EMBL" id="LR593887">
    <property type="protein sequence ID" value="VTS00992.1"/>
    <property type="molecule type" value="Genomic_DNA"/>
</dbReference>
<accession>A0A6C2YN21</accession>
<dbReference type="Proteomes" id="UP000464378">
    <property type="component" value="Chromosome"/>
</dbReference>
<organism evidence="2">
    <name type="scientific">Tuwongella immobilis</name>
    <dbReference type="NCBI Taxonomy" id="692036"/>
    <lineage>
        <taxon>Bacteria</taxon>
        <taxon>Pseudomonadati</taxon>
        <taxon>Planctomycetota</taxon>
        <taxon>Planctomycetia</taxon>
        <taxon>Gemmatales</taxon>
        <taxon>Gemmataceae</taxon>
        <taxon>Tuwongella</taxon>
    </lineage>
</organism>
<evidence type="ECO:0000256" key="1">
    <source>
        <dbReference type="SAM" id="SignalP"/>
    </source>
</evidence>
<dbReference type="KEGG" id="tim:GMBLW1_16580"/>
<protein>
    <submittedName>
        <fullName evidence="2">: Phosphonate-bd</fullName>
    </submittedName>
</protein>
<evidence type="ECO:0000313" key="3">
    <source>
        <dbReference type="Proteomes" id="UP000464378"/>
    </source>
</evidence>
<name>A0A6C2YN21_9BACT</name>
<dbReference type="SUPFAM" id="SSF53850">
    <property type="entry name" value="Periplasmic binding protein-like II"/>
    <property type="match status" value="1"/>
</dbReference>
<keyword evidence="3" id="KW-1185">Reference proteome</keyword>
<dbReference type="AlphaFoldDB" id="A0A6C2YN21"/>
<keyword evidence="1" id="KW-0732">Signal</keyword>
<feature type="signal peptide" evidence="1">
    <location>
        <begin position="1"/>
        <end position="25"/>
    </location>
</feature>